<evidence type="ECO:0000313" key="2">
    <source>
        <dbReference type="Proteomes" id="UP000324800"/>
    </source>
</evidence>
<name>A0A5J4WY34_9EUKA</name>
<evidence type="ECO:0000313" key="1">
    <source>
        <dbReference type="EMBL" id="KAA6399149.1"/>
    </source>
</evidence>
<comment type="caution">
    <text evidence="1">The sequence shown here is derived from an EMBL/GenBank/DDBJ whole genome shotgun (WGS) entry which is preliminary data.</text>
</comment>
<reference evidence="1 2" key="1">
    <citation type="submission" date="2019-03" db="EMBL/GenBank/DDBJ databases">
        <title>Single cell metagenomics reveals metabolic interactions within the superorganism composed of flagellate Streblomastix strix and complex community of Bacteroidetes bacteria on its surface.</title>
        <authorList>
            <person name="Treitli S.C."/>
            <person name="Kolisko M."/>
            <person name="Husnik F."/>
            <person name="Keeling P."/>
            <person name="Hampl V."/>
        </authorList>
    </citation>
    <scope>NUCLEOTIDE SEQUENCE [LARGE SCALE GENOMIC DNA]</scope>
    <source>
        <strain evidence="1">ST1C</strain>
    </source>
</reference>
<protein>
    <submittedName>
        <fullName evidence="1">Uncharacterized protein</fullName>
    </submittedName>
</protein>
<proteinExistence type="predicted"/>
<dbReference type="Proteomes" id="UP000324800">
    <property type="component" value="Unassembled WGS sequence"/>
</dbReference>
<dbReference type="EMBL" id="SNRW01000811">
    <property type="protein sequence ID" value="KAA6399149.1"/>
    <property type="molecule type" value="Genomic_DNA"/>
</dbReference>
<organism evidence="1 2">
    <name type="scientific">Streblomastix strix</name>
    <dbReference type="NCBI Taxonomy" id="222440"/>
    <lineage>
        <taxon>Eukaryota</taxon>
        <taxon>Metamonada</taxon>
        <taxon>Preaxostyla</taxon>
        <taxon>Oxymonadida</taxon>
        <taxon>Streblomastigidae</taxon>
        <taxon>Streblomastix</taxon>
    </lineage>
</organism>
<gene>
    <name evidence="1" type="ORF">EZS28_005324</name>
</gene>
<dbReference type="AlphaFoldDB" id="A0A5J4WY34"/>
<accession>A0A5J4WY34</accession>
<sequence length="268" mass="30854">MAQAQLSRFQLAALSEILDIKKFKYRDIKYNIELRTLPPIQAYLDSRKSVADYRARNLDPNGPEELLPNFSTVYIDKGKLYSLSGYIPKLESKHDSFQEDSKRHIPKCQHKTSKFFNYMKEEQVPYVENIIPTNNQRLNSHQHFISAHVSTMADELNKANGGNLWKLIGAYIYVIAAAWDVVLRNLLKTIDAQVNWNAASNETVKQATRVYKMNLQLNISKMVDDDEVAFATNIGKIYNNVDPITYRENQSIQLQLGYQAPESQMETN</sequence>